<dbReference type="InterPro" id="IPR036105">
    <property type="entry name" value="DiNase_FeMo-co_biosyn_sf"/>
</dbReference>
<name>A0A1H3B218_THIRO</name>
<proteinExistence type="inferred from homology"/>
<dbReference type="Proteomes" id="UP000198816">
    <property type="component" value="Unassembled WGS sequence"/>
</dbReference>
<feature type="domain" description="Dinitrogenase iron-molybdenum cofactor biosynthesis" evidence="3">
    <location>
        <begin position="35"/>
        <end position="123"/>
    </location>
</feature>
<evidence type="ECO:0000256" key="2">
    <source>
        <dbReference type="ARBA" id="ARBA00023231"/>
    </source>
</evidence>
<keyword evidence="5" id="KW-1185">Reference proteome</keyword>
<evidence type="ECO:0000313" key="5">
    <source>
        <dbReference type="Proteomes" id="UP000198816"/>
    </source>
</evidence>
<organism evidence="4 5">
    <name type="scientific">Thiocapsa roseopersicina</name>
    <dbReference type="NCBI Taxonomy" id="1058"/>
    <lineage>
        <taxon>Bacteria</taxon>
        <taxon>Pseudomonadati</taxon>
        <taxon>Pseudomonadota</taxon>
        <taxon>Gammaproteobacteria</taxon>
        <taxon>Chromatiales</taxon>
        <taxon>Chromatiaceae</taxon>
        <taxon>Thiocapsa</taxon>
    </lineage>
</organism>
<gene>
    <name evidence="4" type="ORF">SAMN05421783_12217</name>
</gene>
<dbReference type="InterPro" id="IPR034169">
    <property type="entry name" value="NifX-like"/>
</dbReference>
<evidence type="ECO:0000313" key="4">
    <source>
        <dbReference type="EMBL" id="SDX35099.1"/>
    </source>
</evidence>
<dbReference type="PANTHER" id="PTHR33937">
    <property type="entry name" value="IRON-MOLYBDENUM PROTEIN-RELATED-RELATED"/>
    <property type="match status" value="1"/>
</dbReference>
<dbReference type="AlphaFoldDB" id="A0A1H3B218"/>
<dbReference type="OrthoDB" id="9797941at2"/>
<dbReference type="STRING" id="1058.SAMN05421783_12217"/>
<evidence type="ECO:0000256" key="1">
    <source>
        <dbReference type="ARBA" id="ARBA00010285"/>
    </source>
</evidence>
<reference evidence="5" key="1">
    <citation type="submission" date="2016-10" db="EMBL/GenBank/DDBJ databases">
        <authorList>
            <person name="Varghese N."/>
            <person name="Submissions S."/>
        </authorList>
    </citation>
    <scope>NUCLEOTIDE SEQUENCE [LARGE SCALE GENOMIC DNA]</scope>
    <source>
        <strain evidence="5">DSM 217</strain>
    </source>
</reference>
<protein>
    <submittedName>
        <fullName evidence="4">Nitrogen fixation protein NifX</fullName>
    </submittedName>
</protein>
<dbReference type="CDD" id="cd00853">
    <property type="entry name" value="NifX"/>
    <property type="match status" value="1"/>
</dbReference>
<dbReference type="InterPro" id="IPR051840">
    <property type="entry name" value="NifX/NifY_domain"/>
</dbReference>
<comment type="similarity">
    <text evidence="1">Belongs to the NifX/NifY family.</text>
</comment>
<dbReference type="Gene3D" id="3.30.420.130">
    <property type="entry name" value="Dinitrogenase iron-molybdenum cofactor biosynthesis domain"/>
    <property type="match status" value="1"/>
</dbReference>
<sequence length="163" mass="17892">MGMERRLKVLSMSGEATSMETETRIKAAFASSDMKQIDQHFGAAESFVVYSIDSREHHLLEAIQFARLEMDGNEDKLAAKIAALEGCDVVYCEAVGASAVSQLRAKGIQPMKVSSGTLVSRLIRDLQGELRDGPSAWLARTLAVRAPGRNRRFDAMEAEGWSE</sequence>
<evidence type="ECO:0000259" key="3">
    <source>
        <dbReference type="Pfam" id="PF02579"/>
    </source>
</evidence>
<dbReference type="Pfam" id="PF02579">
    <property type="entry name" value="Nitro_FeMo-Co"/>
    <property type="match status" value="1"/>
</dbReference>
<dbReference type="EMBL" id="FNNZ01000022">
    <property type="protein sequence ID" value="SDX35099.1"/>
    <property type="molecule type" value="Genomic_DNA"/>
</dbReference>
<dbReference type="PANTHER" id="PTHR33937:SF1">
    <property type="entry name" value="IRON-MOLIBDENUM COFACTOR PROCESSING PROTEIN"/>
    <property type="match status" value="1"/>
</dbReference>
<dbReference type="InterPro" id="IPR003731">
    <property type="entry name" value="Di-Nase_FeMo-co_biosynth"/>
</dbReference>
<accession>A0A1H3B218</accession>
<dbReference type="SUPFAM" id="SSF53146">
    <property type="entry name" value="Nitrogenase accessory factor-like"/>
    <property type="match status" value="1"/>
</dbReference>
<dbReference type="RefSeq" id="WP_093036000.1">
    <property type="nucleotide sequence ID" value="NZ_FNNZ01000022.1"/>
</dbReference>
<keyword evidence="2" id="KW-0535">Nitrogen fixation</keyword>